<evidence type="ECO:0000313" key="2">
    <source>
        <dbReference type="Proteomes" id="UP001296993"/>
    </source>
</evidence>
<sequence>MKTTESEKKFLFERLESVQSMMFPPTLFDGKIERELNLSDEFVDACVSAYSLIDELLAMLAGHGSNSADVIFWWKANAPGTVVSEYSELTNSEFGRVVIYLIESAMHLK</sequence>
<accession>A0ABS4X860</accession>
<gene>
    <name evidence="1" type="ORF">JOF47_000168</name>
</gene>
<dbReference type="Proteomes" id="UP001296993">
    <property type="component" value="Unassembled WGS sequence"/>
</dbReference>
<comment type="caution">
    <text evidence="1">The sequence shown here is derived from an EMBL/GenBank/DDBJ whole genome shotgun (WGS) entry which is preliminary data.</text>
</comment>
<evidence type="ECO:0000313" key="1">
    <source>
        <dbReference type="EMBL" id="MBP2384657.1"/>
    </source>
</evidence>
<dbReference type="RefSeq" id="WP_209995314.1">
    <property type="nucleotide sequence ID" value="NZ_BAAAJY010000008.1"/>
</dbReference>
<proteinExistence type="predicted"/>
<reference evidence="1 2" key="1">
    <citation type="submission" date="2021-03" db="EMBL/GenBank/DDBJ databases">
        <title>Sequencing the genomes of 1000 actinobacteria strains.</title>
        <authorList>
            <person name="Klenk H.-P."/>
        </authorList>
    </citation>
    <scope>NUCLEOTIDE SEQUENCE [LARGE SCALE GENOMIC DNA]</scope>
    <source>
        <strain evidence="1 2">DSM 15797</strain>
    </source>
</reference>
<dbReference type="EMBL" id="JAGIOF010000001">
    <property type="protein sequence ID" value="MBP2384657.1"/>
    <property type="molecule type" value="Genomic_DNA"/>
</dbReference>
<keyword evidence="2" id="KW-1185">Reference proteome</keyword>
<organism evidence="1 2">
    <name type="scientific">Paeniglutamicibacter kerguelensis</name>
    <dbReference type="NCBI Taxonomy" id="254788"/>
    <lineage>
        <taxon>Bacteria</taxon>
        <taxon>Bacillati</taxon>
        <taxon>Actinomycetota</taxon>
        <taxon>Actinomycetes</taxon>
        <taxon>Micrococcales</taxon>
        <taxon>Micrococcaceae</taxon>
        <taxon>Paeniglutamicibacter</taxon>
    </lineage>
</organism>
<protein>
    <submittedName>
        <fullName evidence="1">Endonuclease III-like uncharacterized protein</fullName>
    </submittedName>
</protein>
<name>A0ABS4X860_9MICC</name>